<proteinExistence type="predicted"/>
<evidence type="ECO:0000256" key="1">
    <source>
        <dbReference type="SAM" id="MobiDB-lite"/>
    </source>
</evidence>
<name>A0A834KG69_VESGE</name>
<gene>
    <name evidence="2" type="ORF">HZH68_005444</name>
</gene>
<comment type="caution">
    <text evidence="2">The sequence shown here is derived from an EMBL/GenBank/DDBJ whole genome shotgun (WGS) entry which is preliminary data.</text>
</comment>
<dbReference type="Proteomes" id="UP000617340">
    <property type="component" value="Unassembled WGS sequence"/>
</dbReference>
<dbReference type="AlphaFoldDB" id="A0A834KG69"/>
<evidence type="ECO:0000313" key="3">
    <source>
        <dbReference type="Proteomes" id="UP000617340"/>
    </source>
</evidence>
<feature type="compositionally biased region" description="Basic and acidic residues" evidence="1">
    <location>
        <begin position="37"/>
        <end position="47"/>
    </location>
</feature>
<reference evidence="2" key="1">
    <citation type="journal article" date="2020" name="G3 (Bethesda)">
        <title>High-Quality Assemblies for Three Invasive Social Wasps from the &lt;i&gt;Vespula&lt;/i&gt; Genus.</title>
        <authorList>
            <person name="Harrop T.W.R."/>
            <person name="Guhlin J."/>
            <person name="McLaughlin G.M."/>
            <person name="Permina E."/>
            <person name="Stockwell P."/>
            <person name="Gilligan J."/>
            <person name="Le Lec M.F."/>
            <person name="Gruber M.A.M."/>
            <person name="Quinn O."/>
            <person name="Lovegrove M."/>
            <person name="Duncan E.J."/>
            <person name="Remnant E.J."/>
            <person name="Van Eeckhoven J."/>
            <person name="Graham B."/>
            <person name="Knapp R.A."/>
            <person name="Langford K.W."/>
            <person name="Kronenberg Z."/>
            <person name="Press M.O."/>
            <person name="Eacker S.M."/>
            <person name="Wilson-Rankin E.E."/>
            <person name="Purcell J."/>
            <person name="Lester P.J."/>
            <person name="Dearden P.K."/>
        </authorList>
    </citation>
    <scope>NUCLEOTIDE SEQUENCE</scope>
    <source>
        <strain evidence="2">Linc-1</strain>
    </source>
</reference>
<evidence type="ECO:0000313" key="2">
    <source>
        <dbReference type="EMBL" id="KAF7406075.1"/>
    </source>
</evidence>
<accession>A0A834KG69</accession>
<feature type="region of interest" description="Disordered" evidence="1">
    <location>
        <begin position="1"/>
        <end position="60"/>
    </location>
</feature>
<keyword evidence="3" id="KW-1185">Reference proteome</keyword>
<sequence>MSPLEVLLAGSIRSDVNRETEKKKKTKKKKKKKKKSRGGEREEVKEEKEEEEGAVSSPKRMEWRQTAWMRFEFSAE</sequence>
<protein>
    <submittedName>
        <fullName evidence="2">Uncharacterized protein</fullName>
    </submittedName>
</protein>
<feature type="compositionally biased region" description="Basic residues" evidence="1">
    <location>
        <begin position="23"/>
        <end position="36"/>
    </location>
</feature>
<organism evidence="2 3">
    <name type="scientific">Vespula germanica</name>
    <name type="common">German yellow jacket</name>
    <name type="synonym">Paravespula germanica</name>
    <dbReference type="NCBI Taxonomy" id="30212"/>
    <lineage>
        <taxon>Eukaryota</taxon>
        <taxon>Metazoa</taxon>
        <taxon>Ecdysozoa</taxon>
        <taxon>Arthropoda</taxon>
        <taxon>Hexapoda</taxon>
        <taxon>Insecta</taxon>
        <taxon>Pterygota</taxon>
        <taxon>Neoptera</taxon>
        <taxon>Endopterygota</taxon>
        <taxon>Hymenoptera</taxon>
        <taxon>Apocrita</taxon>
        <taxon>Aculeata</taxon>
        <taxon>Vespoidea</taxon>
        <taxon>Vespidae</taxon>
        <taxon>Vespinae</taxon>
        <taxon>Vespula</taxon>
    </lineage>
</organism>
<dbReference type="EMBL" id="JACSDZ010000004">
    <property type="protein sequence ID" value="KAF7406075.1"/>
    <property type="molecule type" value="Genomic_DNA"/>
</dbReference>